<dbReference type="InterPro" id="IPR035979">
    <property type="entry name" value="RBD_domain_sf"/>
</dbReference>
<evidence type="ECO:0000259" key="16">
    <source>
        <dbReference type="PROSITE" id="PS50102"/>
    </source>
</evidence>
<feature type="region of interest" description="Disordered" evidence="15">
    <location>
        <begin position="366"/>
        <end position="430"/>
    </location>
</feature>
<dbReference type="InterPro" id="IPR000504">
    <property type="entry name" value="RRM_dom"/>
</dbReference>
<dbReference type="Proteomes" id="UP000727407">
    <property type="component" value="Unassembled WGS sequence"/>
</dbReference>
<dbReference type="Pfam" id="PF00076">
    <property type="entry name" value="RRM_1"/>
    <property type="match status" value="2"/>
</dbReference>
<dbReference type="EMBL" id="QNUK01000182">
    <property type="protein sequence ID" value="KAF5899014.1"/>
    <property type="molecule type" value="Genomic_DNA"/>
</dbReference>
<comment type="subcellular location">
    <subcellularLocation>
        <location evidence="1">Nucleus</location>
    </subcellularLocation>
</comment>
<sequence>MRGKSLMMENGQGTGSKLGLPPLTPEQQEALQRAKKYAMEQSIKSVLVKQTIAHQQQQLTNLQMAAVTMGFGDPLSPFQSVAAQRQRALAIMCRVYVGSIYYELGEDTIRQAFAPFGPIKSIDMSWDSVTMKHKGFAFVEYEVPEAAQLALEQMNSVMLGGRNIKVGRPGNIGQAQPIIDQLAEEARAYNRIYVASVHPDLSDDDIKSVFEAFGKIKACMLAREHTTGKHKGYCFIEYEKAQSSIDAVSSMNLFDLGGQYLRVGKAVTPPMPLLTPTTPGGLPPAAAVAAAAATAKITAQEAVAGASVLGSLTSPAQLLSQQIGLPQAVLAAQAPGLITGVTPVRPTLPVVPQVGLVNPVLASPPITSSATSTGTPTSTTQQQVEVKREVQDKQQEKADARSDAAEQRSVSEEEKSRSSEDSPAATYSGSTVMVLRNMVGPEDIDDDLEGEVTEECGKFGAVNRVIIYQERQGEEDDAEIIVKIFVEFSDSGEMNKAIQALNNRWFAGRKVVAEVYDQERFNKSDLSAKSGSENSGRNLHSNAEALISPMLKCIPLWRCNRHVESVDKRHCSLHAVPDEIYRYTRSLEELLLDANQLRELPK</sequence>
<dbReference type="GO" id="GO:0006915">
    <property type="term" value="P:apoptotic process"/>
    <property type="evidence" value="ECO:0007669"/>
    <property type="project" value="UniProtKB-KW"/>
</dbReference>
<feature type="non-terminal residue" evidence="17">
    <location>
        <position position="602"/>
    </location>
</feature>
<keyword evidence="12" id="KW-0539">Nucleus</keyword>
<protein>
    <submittedName>
        <fullName evidence="17">Poly(U)-binding-splicing factor PUF60-B-like isoform X1</fullName>
    </submittedName>
</protein>
<dbReference type="InterPro" id="IPR034209">
    <property type="entry name" value="PUF60_RRM1"/>
</dbReference>
<dbReference type="SMART" id="SM00360">
    <property type="entry name" value="RRM"/>
    <property type="match status" value="3"/>
</dbReference>
<dbReference type="InterPro" id="IPR034211">
    <property type="entry name" value="PUF60_RRM2"/>
</dbReference>
<dbReference type="GO" id="GO:0006376">
    <property type="term" value="P:mRNA splice site recognition"/>
    <property type="evidence" value="ECO:0007669"/>
    <property type="project" value="TreeGrafter"/>
</dbReference>
<evidence type="ECO:0000256" key="10">
    <source>
        <dbReference type="ARBA" id="ARBA00023163"/>
    </source>
</evidence>
<dbReference type="InterPro" id="IPR051974">
    <property type="entry name" value="PUF60_regulator"/>
</dbReference>
<proteinExistence type="inferred from homology"/>
<comment type="caution">
    <text evidence="17">The sequence shown here is derived from an EMBL/GenBank/DDBJ whole genome shotgun (WGS) entry which is preliminary data.</text>
</comment>
<evidence type="ECO:0000256" key="6">
    <source>
        <dbReference type="ARBA" id="ARBA00022737"/>
    </source>
</evidence>
<dbReference type="CDD" id="cd12370">
    <property type="entry name" value="RRM1_PUF60"/>
    <property type="match status" value="1"/>
</dbReference>
<evidence type="ECO:0000313" key="18">
    <source>
        <dbReference type="Proteomes" id="UP000727407"/>
    </source>
</evidence>
<dbReference type="SUPFAM" id="SSF54928">
    <property type="entry name" value="RNA-binding domain, RBD"/>
    <property type="match status" value="2"/>
</dbReference>
<feature type="domain" description="RRM" evidence="16">
    <location>
        <begin position="190"/>
        <end position="268"/>
    </location>
</feature>
<keyword evidence="6" id="KW-0677">Repeat</keyword>
<accession>A0A8J4TW64</accession>
<keyword evidence="13" id="KW-0687">Ribonucleoprotein</keyword>
<dbReference type="InterPro" id="IPR034212">
    <property type="entry name" value="PUF60_RRM3"/>
</dbReference>
<feature type="compositionally biased region" description="Low complexity" evidence="15">
    <location>
        <begin position="366"/>
        <end position="380"/>
    </location>
</feature>
<evidence type="ECO:0000256" key="2">
    <source>
        <dbReference type="ARBA" id="ARBA00005987"/>
    </source>
</evidence>
<evidence type="ECO:0000256" key="3">
    <source>
        <dbReference type="ARBA" id="ARBA00022491"/>
    </source>
</evidence>
<evidence type="ECO:0000256" key="1">
    <source>
        <dbReference type="ARBA" id="ARBA00004123"/>
    </source>
</evidence>
<dbReference type="InterPro" id="IPR003954">
    <property type="entry name" value="RRM_euk-type"/>
</dbReference>
<evidence type="ECO:0000313" key="17">
    <source>
        <dbReference type="EMBL" id="KAF5899014.1"/>
    </source>
</evidence>
<reference evidence="17" key="1">
    <citation type="submission" date="2020-07" db="EMBL/GenBank/DDBJ databases">
        <title>Clarias magur genome sequencing, assembly and annotation.</title>
        <authorList>
            <person name="Kushwaha B."/>
            <person name="Kumar R."/>
            <person name="Das P."/>
            <person name="Joshi C.G."/>
            <person name="Kumar D."/>
            <person name="Nagpure N.S."/>
            <person name="Pandey M."/>
            <person name="Agarwal S."/>
            <person name="Srivastava S."/>
            <person name="Singh M."/>
            <person name="Sahoo L."/>
            <person name="Jayasankar P."/>
            <person name="Meher P.K."/>
            <person name="Koringa P.G."/>
            <person name="Iquebal M.A."/>
            <person name="Das S.P."/>
            <person name="Bit A."/>
            <person name="Patnaik S."/>
            <person name="Patel N."/>
            <person name="Shah T.M."/>
            <person name="Hinsu A."/>
            <person name="Jena J.K."/>
        </authorList>
    </citation>
    <scope>NUCLEOTIDE SEQUENCE</scope>
    <source>
        <strain evidence="17">CIFAMagur01</strain>
        <tissue evidence="17">Testis</tissue>
    </source>
</reference>
<dbReference type="InterPro" id="IPR006532">
    <property type="entry name" value="PUF60-like"/>
</dbReference>
<feature type="region of interest" description="Disordered" evidence="15">
    <location>
        <begin position="1"/>
        <end position="23"/>
    </location>
</feature>
<feature type="domain" description="RRM" evidence="16">
    <location>
        <begin position="93"/>
        <end position="171"/>
    </location>
</feature>
<dbReference type="GO" id="GO:0003677">
    <property type="term" value="F:DNA binding"/>
    <property type="evidence" value="ECO:0007669"/>
    <property type="project" value="UniProtKB-KW"/>
</dbReference>
<dbReference type="SMART" id="SM00361">
    <property type="entry name" value="RRM_1"/>
    <property type="match status" value="2"/>
</dbReference>
<evidence type="ECO:0000256" key="8">
    <source>
        <dbReference type="ARBA" id="ARBA00023015"/>
    </source>
</evidence>
<dbReference type="FunFam" id="3.30.70.330:FF:000152">
    <property type="entry name" value="poly(U)-binding-splicing factor PUF60 isoform X1"/>
    <property type="match status" value="1"/>
</dbReference>
<dbReference type="PROSITE" id="PS50102">
    <property type="entry name" value="RRM"/>
    <property type="match status" value="3"/>
</dbReference>
<evidence type="ECO:0000256" key="7">
    <source>
        <dbReference type="ARBA" id="ARBA00022884"/>
    </source>
</evidence>
<dbReference type="PANTHER" id="PTHR47330">
    <property type="entry name" value="POLY(U)-BINDING-SPLICING FACTOR PUF60-B-RELATED"/>
    <property type="match status" value="1"/>
</dbReference>
<gene>
    <name evidence="17" type="primary">puf60b</name>
    <name evidence="17" type="ORF">DAT39_011268</name>
</gene>
<evidence type="ECO:0000256" key="14">
    <source>
        <dbReference type="PROSITE-ProRule" id="PRU00176"/>
    </source>
</evidence>
<dbReference type="GO" id="GO:0071011">
    <property type="term" value="C:precatalytic spliceosome"/>
    <property type="evidence" value="ECO:0007669"/>
    <property type="project" value="TreeGrafter"/>
</dbReference>
<keyword evidence="11" id="KW-0508">mRNA splicing</keyword>
<feature type="compositionally biased region" description="Basic and acidic residues" evidence="15">
    <location>
        <begin position="385"/>
        <end position="420"/>
    </location>
</feature>
<evidence type="ECO:0000256" key="4">
    <source>
        <dbReference type="ARBA" id="ARBA00022664"/>
    </source>
</evidence>
<keyword evidence="18" id="KW-1185">Reference proteome</keyword>
<dbReference type="InterPro" id="IPR012677">
    <property type="entry name" value="Nucleotide-bd_a/b_plait_sf"/>
</dbReference>
<dbReference type="PANTHER" id="PTHR47330:SF1">
    <property type="entry name" value="POLY(U)-BINDING-SPLICING FACTOR PUF60"/>
    <property type="match status" value="1"/>
</dbReference>
<evidence type="ECO:0000256" key="5">
    <source>
        <dbReference type="ARBA" id="ARBA00022703"/>
    </source>
</evidence>
<dbReference type="NCBIfam" id="TIGR01645">
    <property type="entry name" value="half-pint"/>
    <property type="match status" value="1"/>
</dbReference>
<keyword evidence="7 14" id="KW-0694">RNA-binding</keyword>
<evidence type="ECO:0000256" key="9">
    <source>
        <dbReference type="ARBA" id="ARBA00023125"/>
    </source>
</evidence>
<dbReference type="GO" id="GO:0003723">
    <property type="term" value="F:RNA binding"/>
    <property type="evidence" value="ECO:0007669"/>
    <property type="project" value="UniProtKB-UniRule"/>
</dbReference>
<keyword evidence="4" id="KW-0507">mRNA processing</keyword>
<dbReference type="Gene3D" id="3.30.70.330">
    <property type="match status" value="3"/>
</dbReference>
<keyword evidence="8" id="KW-0805">Transcription regulation</keyword>
<dbReference type="GO" id="GO:0000381">
    <property type="term" value="P:regulation of alternative mRNA splicing, via spliceosome"/>
    <property type="evidence" value="ECO:0007669"/>
    <property type="project" value="InterPro"/>
</dbReference>
<dbReference type="CDD" id="cd12648">
    <property type="entry name" value="RRM3_UHM_PUF60"/>
    <property type="match status" value="1"/>
</dbReference>
<dbReference type="OrthoDB" id="20943at2759"/>
<dbReference type="CDD" id="cd12371">
    <property type="entry name" value="RRM2_PUF60"/>
    <property type="match status" value="1"/>
</dbReference>
<comment type="similarity">
    <text evidence="2">Belongs to the RRM half pint family.</text>
</comment>
<evidence type="ECO:0000256" key="11">
    <source>
        <dbReference type="ARBA" id="ARBA00023187"/>
    </source>
</evidence>
<keyword evidence="3" id="KW-0678">Repressor</keyword>
<organism evidence="17 18">
    <name type="scientific">Clarias magur</name>
    <name type="common">Asian catfish</name>
    <name type="synonym">Macropteronotus magur</name>
    <dbReference type="NCBI Taxonomy" id="1594786"/>
    <lineage>
        <taxon>Eukaryota</taxon>
        <taxon>Metazoa</taxon>
        <taxon>Chordata</taxon>
        <taxon>Craniata</taxon>
        <taxon>Vertebrata</taxon>
        <taxon>Euteleostomi</taxon>
        <taxon>Actinopterygii</taxon>
        <taxon>Neopterygii</taxon>
        <taxon>Teleostei</taxon>
        <taxon>Ostariophysi</taxon>
        <taxon>Siluriformes</taxon>
        <taxon>Clariidae</taxon>
        <taxon>Clarias</taxon>
    </lineage>
</organism>
<evidence type="ECO:0000256" key="12">
    <source>
        <dbReference type="ARBA" id="ARBA00023242"/>
    </source>
</evidence>
<dbReference type="AlphaFoldDB" id="A0A8J4TW64"/>
<evidence type="ECO:0000256" key="13">
    <source>
        <dbReference type="ARBA" id="ARBA00023274"/>
    </source>
</evidence>
<name>A0A8J4TW64_CLAMG</name>
<dbReference type="GO" id="GO:0000380">
    <property type="term" value="P:alternative mRNA splicing, via spliceosome"/>
    <property type="evidence" value="ECO:0007669"/>
    <property type="project" value="TreeGrafter"/>
</dbReference>
<dbReference type="FunFam" id="3.30.70.330:FF:000133">
    <property type="entry name" value="poly(U)-binding-splicing factor PUF60 isoform X1"/>
    <property type="match status" value="1"/>
</dbReference>
<evidence type="ECO:0000256" key="15">
    <source>
        <dbReference type="SAM" id="MobiDB-lite"/>
    </source>
</evidence>
<dbReference type="FunFam" id="3.30.70.330:FF:000136">
    <property type="entry name" value="poly(U)-binding-splicing factor PUF60 isoform X1"/>
    <property type="match status" value="1"/>
</dbReference>
<keyword evidence="10" id="KW-0804">Transcription</keyword>
<keyword evidence="9" id="KW-0238">DNA-binding</keyword>
<keyword evidence="5" id="KW-0053">Apoptosis</keyword>
<dbReference type="GO" id="GO:0071013">
    <property type="term" value="C:catalytic step 2 spliceosome"/>
    <property type="evidence" value="ECO:0007669"/>
    <property type="project" value="TreeGrafter"/>
</dbReference>
<feature type="domain" description="RRM" evidence="16">
    <location>
        <begin position="431"/>
        <end position="518"/>
    </location>
</feature>